<dbReference type="STRING" id="1352936.M878_25485"/>
<evidence type="ECO:0000313" key="1">
    <source>
        <dbReference type="EMBL" id="EST27354.1"/>
    </source>
</evidence>
<dbReference type="EMBL" id="AWQX01000214">
    <property type="protein sequence ID" value="EST27354.1"/>
    <property type="molecule type" value="Genomic_DNA"/>
</dbReference>
<protein>
    <submittedName>
        <fullName evidence="1">Uncharacterized protein</fullName>
    </submittedName>
</protein>
<dbReference type="PATRIC" id="fig|1352936.5.peg.5313"/>
<evidence type="ECO:0000313" key="2">
    <source>
        <dbReference type="Proteomes" id="UP000017984"/>
    </source>
</evidence>
<comment type="caution">
    <text evidence="1">The sequence shown here is derived from an EMBL/GenBank/DDBJ whole genome shotgun (WGS) entry which is preliminary data.</text>
</comment>
<name>V6KEE2_STRRC</name>
<proteinExistence type="predicted"/>
<sequence length="63" mass="7493">MILSPREIARIGLRDYYPEDDFPTRRLALRARRAFKRRDRQRTRAEIVTALAYDSHADDTKDS</sequence>
<dbReference type="Proteomes" id="UP000017984">
    <property type="component" value="Chromosome"/>
</dbReference>
<dbReference type="HOGENOM" id="CLU_2884155_0_0_11"/>
<accession>V6KEE2</accession>
<reference evidence="1 2" key="1">
    <citation type="journal article" date="2014" name="Genome Announc.">
        <title>Draft Genome Sequence of Streptomyces roseochromogenes subsp. oscitans DS 12.976, Producer of the Aminocoumarin Antibiotic Clorobiocin.</title>
        <authorList>
            <person name="Ruckert C."/>
            <person name="Kalinowski J."/>
            <person name="Heide L."/>
            <person name="Apel A.K."/>
        </authorList>
    </citation>
    <scope>NUCLEOTIDE SEQUENCE [LARGE SCALE GENOMIC DNA]</scope>
    <source>
        <strain evidence="1 2">DS 12.976</strain>
    </source>
</reference>
<keyword evidence="2" id="KW-1185">Reference proteome</keyword>
<gene>
    <name evidence="1" type="ORF">M878_25485</name>
</gene>
<dbReference type="AlphaFoldDB" id="V6KEE2"/>
<dbReference type="RefSeq" id="WP_023549658.1">
    <property type="nucleotide sequence ID" value="NZ_CM002285.1"/>
</dbReference>
<organism evidence="1 2">
    <name type="scientific">Streptomyces roseochromogenus subsp. oscitans DS 12.976</name>
    <dbReference type="NCBI Taxonomy" id="1352936"/>
    <lineage>
        <taxon>Bacteria</taxon>
        <taxon>Bacillati</taxon>
        <taxon>Actinomycetota</taxon>
        <taxon>Actinomycetes</taxon>
        <taxon>Kitasatosporales</taxon>
        <taxon>Streptomycetaceae</taxon>
        <taxon>Streptomyces</taxon>
    </lineage>
</organism>